<name>A0A2P2PAX4_RHIMU</name>
<dbReference type="AlphaFoldDB" id="A0A2P2PAX4"/>
<sequence length="32" mass="3682">MTQSFDRLMLMQLKENFKAFASTPIMSMSAII</sequence>
<proteinExistence type="predicted"/>
<protein>
    <submittedName>
        <fullName evidence="1">Uncharacterized protein</fullName>
    </submittedName>
</protein>
<organism evidence="1">
    <name type="scientific">Rhizophora mucronata</name>
    <name type="common">Asiatic mangrove</name>
    <dbReference type="NCBI Taxonomy" id="61149"/>
    <lineage>
        <taxon>Eukaryota</taxon>
        <taxon>Viridiplantae</taxon>
        <taxon>Streptophyta</taxon>
        <taxon>Embryophyta</taxon>
        <taxon>Tracheophyta</taxon>
        <taxon>Spermatophyta</taxon>
        <taxon>Magnoliopsida</taxon>
        <taxon>eudicotyledons</taxon>
        <taxon>Gunneridae</taxon>
        <taxon>Pentapetalae</taxon>
        <taxon>rosids</taxon>
        <taxon>fabids</taxon>
        <taxon>Malpighiales</taxon>
        <taxon>Rhizophoraceae</taxon>
        <taxon>Rhizophora</taxon>
    </lineage>
</organism>
<dbReference type="EMBL" id="GGEC01071420">
    <property type="protein sequence ID" value="MBX51904.1"/>
    <property type="molecule type" value="Transcribed_RNA"/>
</dbReference>
<evidence type="ECO:0000313" key="1">
    <source>
        <dbReference type="EMBL" id="MBX51904.1"/>
    </source>
</evidence>
<reference evidence="1" key="1">
    <citation type="submission" date="2018-02" db="EMBL/GenBank/DDBJ databases">
        <title>Rhizophora mucronata_Transcriptome.</title>
        <authorList>
            <person name="Meera S.P."/>
            <person name="Sreeshan A."/>
            <person name="Augustine A."/>
        </authorList>
    </citation>
    <scope>NUCLEOTIDE SEQUENCE</scope>
    <source>
        <tissue evidence="1">Leaf</tissue>
    </source>
</reference>
<accession>A0A2P2PAX4</accession>